<keyword evidence="4" id="KW-1185">Reference proteome</keyword>
<evidence type="ECO:0000256" key="1">
    <source>
        <dbReference type="SAM" id="MobiDB-lite"/>
    </source>
</evidence>
<keyword evidence="2" id="KW-0472">Membrane</keyword>
<evidence type="ECO:0000313" key="3">
    <source>
        <dbReference type="EMBL" id="MFD1721691.1"/>
    </source>
</evidence>
<protein>
    <submittedName>
        <fullName evidence="3">DUF2993 domain-containing protein</fullName>
    </submittedName>
</protein>
<feature type="region of interest" description="Disordered" evidence="1">
    <location>
        <begin position="1"/>
        <end position="25"/>
    </location>
</feature>
<reference evidence="4" key="1">
    <citation type="journal article" date="2019" name="Int. J. Syst. Evol. Microbiol.">
        <title>The Global Catalogue of Microorganisms (GCM) 10K type strain sequencing project: providing services to taxonomists for standard genome sequencing and annotation.</title>
        <authorList>
            <consortium name="The Broad Institute Genomics Platform"/>
            <consortium name="The Broad Institute Genome Sequencing Center for Infectious Disease"/>
            <person name="Wu L."/>
            <person name="Ma J."/>
        </authorList>
    </citation>
    <scope>NUCLEOTIDE SEQUENCE [LARGE SCALE GENOMIC DNA]</scope>
    <source>
        <strain evidence="4">CGMCC 1.12471</strain>
    </source>
</reference>
<keyword evidence="2" id="KW-1133">Transmembrane helix</keyword>
<sequence>MSGSPPVGARQGGGGPTGTAPVRTQRRRRRRWPIVLAVVVVVVLALAVIAAIVADGIVRDRAERQIAQSVEANLPDGVQGDVTATVDGFSALQQLAAGSFDHVSLRTSGLTVAGADSAASAELYGVPVDGGPIGDATVHLTVGQRAFRDLPALQQVNATAPRLGNGTVTTSLQQSFLGLAVTVRVALKPTLEDQVVHLEPSDATLTAGPASVPATAIVRQLLPNGVDVCAAEYLPKPIRLTALQVRPGQVRATLQARDLDPERLSLDDTGTCS</sequence>
<dbReference type="Pfam" id="PF11209">
    <property type="entry name" value="LmeA"/>
    <property type="match status" value="1"/>
</dbReference>
<dbReference type="Proteomes" id="UP001597347">
    <property type="component" value="Unassembled WGS sequence"/>
</dbReference>
<accession>A0ABW4LHP9</accession>
<keyword evidence="2" id="KW-0812">Transmembrane</keyword>
<gene>
    <name evidence="3" type="ORF">ACFSBI_09020</name>
</gene>
<comment type="caution">
    <text evidence="3">The sequence shown here is derived from an EMBL/GenBank/DDBJ whole genome shotgun (WGS) entry which is preliminary data.</text>
</comment>
<evidence type="ECO:0000256" key="2">
    <source>
        <dbReference type="SAM" id="Phobius"/>
    </source>
</evidence>
<evidence type="ECO:0000313" key="4">
    <source>
        <dbReference type="Proteomes" id="UP001597347"/>
    </source>
</evidence>
<name>A0ABW4LHP9_9MICO</name>
<feature type="transmembrane region" description="Helical" evidence="2">
    <location>
        <begin position="32"/>
        <end position="54"/>
    </location>
</feature>
<dbReference type="RefSeq" id="WP_377934157.1">
    <property type="nucleotide sequence ID" value="NZ_JBHUEA010000012.1"/>
</dbReference>
<proteinExistence type="predicted"/>
<dbReference type="EMBL" id="JBHUEA010000012">
    <property type="protein sequence ID" value="MFD1721691.1"/>
    <property type="molecule type" value="Genomic_DNA"/>
</dbReference>
<organism evidence="3 4">
    <name type="scientific">Amnibacterium endophyticum</name>
    <dbReference type="NCBI Taxonomy" id="2109337"/>
    <lineage>
        <taxon>Bacteria</taxon>
        <taxon>Bacillati</taxon>
        <taxon>Actinomycetota</taxon>
        <taxon>Actinomycetes</taxon>
        <taxon>Micrococcales</taxon>
        <taxon>Microbacteriaceae</taxon>
        <taxon>Amnibacterium</taxon>
    </lineage>
</organism>
<dbReference type="InterPro" id="IPR021373">
    <property type="entry name" value="DUF2993"/>
</dbReference>